<organism evidence="1 2">
    <name type="scientific">Nocardioides marmoriginsengisoli</name>
    <dbReference type="NCBI Taxonomy" id="661483"/>
    <lineage>
        <taxon>Bacteria</taxon>
        <taxon>Bacillati</taxon>
        <taxon>Actinomycetota</taxon>
        <taxon>Actinomycetes</taxon>
        <taxon>Propionibacteriales</taxon>
        <taxon>Nocardioidaceae</taxon>
        <taxon>Nocardioides</taxon>
    </lineage>
</organism>
<comment type="caution">
    <text evidence="1">The sequence shown here is derived from an EMBL/GenBank/DDBJ whole genome shotgun (WGS) entry which is preliminary data.</text>
</comment>
<gene>
    <name evidence="1" type="ORF">EFK50_01100</name>
</gene>
<dbReference type="AlphaFoldDB" id="A0A3N0CTH4"/>
<dbReference type="RefSeq" id="WP_123225698.1">
    <property type="nucleotide sequence ID" value="NZ_RJSE01000001.1"/>
</dbReference>
<sequence length="555" mass="62847">MATLVVPKFDPDAPWPTLGPSVCDFIEERMIFGPGSIEGEPAVLDVDIRAALYSLYEIYPQGHQWAGRRRFKRGGYSCRKGLSKTEKLAWVIATELHPEAPVRCDGFDAYGQPVGRPVKRPYIPILSVTVDQVEELAYGALMYIIREGPDADLFDVSNERVQRLSPTGAEAGVAVPVSNSPSARDGARTTFQAVDEPHQLTLPRQKKAVRTMRANLPKRPLEDAWEFYVGTAGEPGENSVQEDLHAEATAIDRGEIEDPRLFYFYRHAGGTYELKDKKQRIEAISEATGPIGEYGPGQFDDIASQWDQPNADTNFLERVWLNRWTRSSEQAFDPNRRKDLLRKGRIKPGSFVTAGFDGARFRDSTAIVITDIVTGRQELWACWERPANLPDDQPWEIDEDEVTASVEQLMKTHNVWRFNGDPPHWTETLGSWAGRWPCVEEWWTIRKVPMARAIKSYNEALGSEAVTFSEDHPNEATFAQHYAAAGRRYLKIWDEDEHAAGEEPRRLWILQKLHPDRKFDAQMAAILSWEARLAALKANAKPPRRKKKAAIGRIR</sequence>
<name>A0A3N0CTH4_9ACTN</name>
<accession>A0A3N0CTH4</accession>
<dbReference type="Proteomes" id="UP000267128">
    <property type="component" value="Unassembled WGS sequence"/>
</dbReference>
<keyword evidence="2" id="KW-1185">Reference proteome</keyword>
<dbReference type="OrthoDB" id="3197057at2"/>
<reference evidence="1 2" key="1">
    <citation type="submission" date="2018-11" db="EMBL/GenBank/DDBJ databases">
        <authorList>
            <person name="Li F."/>
        </authorList>
    </citation>
    <scope>NUCLEOTIDE SEQUENCE [LARGE SCALE GENOMIC DNA]</scope>
    <source>
        <strain evidence="1 2">Gsoil 097</strain>
    </source>
</reference>
<protein>
    <submittedName>
        <fullName evidence="1">Large terminase</fullName>
    </submittedName>
</protein>
<dbReference type="EMBL" id="RJSE01000001">
    <property type="protein sequence ID" value="RNL66253.1"/>
    <property type="molecule type" value="Genomic_DNA"/>
</dbReference>
<evidence type="ECO:0000313" key="1">
    <source>
        <dbReference type="EMBL" id="RNL66253.1"/>
    </source>
</evidence>
<evidence type="ECO:0000313" key="2">
    <source>
        <dbReference type="Proteomes" id="UP000267128"/>
    </source>
</evidence>
<proteinExistence type="predicted"/>